<evidence type="ECO:0000256" key="3">
    <source>
        <dbReference type="ARBA" id="ARBA00023080"/>
    </source>
</evidence>
<organism evidence="5 6">
    <name type="scientific">Pelagimonas phthalicica</name>
    <dbReference type="NCBI Taxonomy" id="1037362"/>
    <lineage>
        <taxon>Bacteria</taxon>
        <taxon>Pseudomonadati</taxon>
        <taxon>Pseudomonadota</taxon>
        <taxon>Alphaproteobacteria</taxon>
        <taxon>Rhodobacterales</taxon>
        <taxon>Roseobacteraceae</taxon>
        <taxon>Pelagimonas</taxon>
    </lineage>
</organism>
<feature type="active site" description="Proton acceptor" evidence="4">
    <location>
        <position position="76"/>
    </location>
</feature>
<dbReference type="GO" id="GO:0005737">
    <property type="term" value="C:cytoplasm"/>
    <property type="evidence" value="ECO:0007669"/>
    <property type="project" value="UniProtKB-SubCell"/>
</dbReference>
<comment type="cofactor">
    <cofactor evidence="1 4">
        <name>a divalent metal cation</name>
        <dbReference type="ChEBI" id="CHEBI:60240"/>
    </cofactor>
</comment>
<evidence type="ECO:0000256" key="4">
    <source>
        <dbReference type="HAMAP-Rule" id="MF_00528"/>
    </source>
</evidence>
<dbReference type="PANTHER" id="PTHR43213:SF5">
    <property type="entry name" value="BIFUNCTIONAL DTTP_UTP PYROPHOSPHATASE_METHYLTRANSFERASE PROTEIN-RELATED"/>
    <property type="match status" value="1"/>
</dbReference>
<evidence type="ECO:0000313" key="6">
    <source>
        <dbReference type="Proteomes" id="UP000225972"/>
    </source>
</evidence>
<evidence type="ECO:0000256" key="1">
    <source>
        <dbReference type="ARBA" id="ARBA00001968"/>
    </source>
</evidence>
<comment type="catalytic activity">
    <reaction evidence="4">
        <text>a ribonucleoside 5'-triphosphate + H2O = a ribonucleoside 5'-phosphate + diphosphate + H(+)</text>
        <dbReference type="Rhea" id="RHEA:23996"/>
        <dbReference type="ChEBI" id="CHEBI:15377"/>
        <dbReference type="ChEBI" id="CHEBI:15378"/>
        <dbReference type="ChEBI" id="CHEBI:33019"/>
        <dbReference type="ChEBI" id="CHEBI:58043"/>
        <dbReference type="ChEBI" id="CHEBI:61557"/>
        <dbReference type="EC" id="3.6.1.9"/>
    </reaction>
</comment>
<dbReference type="RefSeq" id="WP_099241819.1">
    <property type="nucleotide sequence ID" value="NZ_FXXP01000001.1"/>
</dbReference>
<dbReference type="OrthoDB" id="9813962at2"/>
<comment type="function">
    <text evidence="4">Nucleoside triphosphate pyrophosphatase. May have a dual role in cell division arrest and in preventing the incorporation of modified nucleotides into cellular nucleic acids.</text>
</comment>
<reference evidence="6" key="1">
    <citation type="submission" date="2017-05" db="EMBL/GenBank/DDBJ databases">
        <authorList>
            <person name="Rodrigo-Torres L."/>
            <person name="Arahal R. D."/>
            <person name="Lucena T."/>
        </authorList>
    </citation>
    <scope>NUCLEOTIDE SEQUENCE [LARGE SCALE GENOMIC DNA]</scope>
    <source>
        <strain evidence="6">CECT 8649</strain>
    </source>
</reference>
<dbReference type="PIRSF" id="PIRSF006305">
    <property type="entry name" value="Maf"/>
    <property type="match status" value="1"/>
</dbReference>
<comment type="similarity">
    <text evidence="4">Belongs to the Maf family.</text>
</comment>
<accession>A0A238J751</accession>
<dbReference type="PANTHER" id="PTHR43213">
    <property type="entry name" value="BIFUNCTIONAL DTTP/UTP PYROPHOSPHATASE/METHYLTRANSFERASE PROTEIN-RELATED"/>
    <property type="match status" value="1"/>
</dbReference>
<evidence type="ECO:0000256" key="2">
    <source>
        <dbReference type="ARBA" id="ARBA00022801"/>
    </source>
</evidence>
<dbReference type="HAMAP" id="MF_00528">
    <property type="entry name" value="Maf"/>
    <property type="match status" value="1"/>
</dbReference>
<name>A0A238J751_9RHOB</name>
<dbReference type="Proteomes" id="UP000225972">
    <property type="component" value="Unassembled WGS sequence"/>
</dbReference>
<dbReference type="InterPro" id="IPR003697">
    <property type="entry name" value="Maf-like"/>
</dbReference>
<dbReference type="CDD" id="cd00555">
    <property type="entry name" value="Maf"/>
    <property type="match status" value="1"/>
</dbReference>
<keyword evidence="6" id="KW-1185">Reference proteome</keyword>
<dbReference type="NCBIfam" id="TIGR00172">
    <property type="entry name" value="maf"/>
    <property type="match status" value="1"/>
</dbReference>
<keyword evidence="4" id="KW-0963">Cytoplasm</keyword>
<comment type="catalytic activity">
    <reaction evidence="4">
        <text>a 2'-deoxyribonucleoside 5'-triphosphate + H2O = a 2'-deoxyribonucleoside 5'-phosphate + diphosphate + H(+)</text>
        <dbReference type="Rhea" id="RHEA:44644"/>
        <dbReference type="ChEBI" id="CHEBI:15377"/>
        <dbReference type="ChEBI" id="CHEBI:15378"/>
        <dbReference type="ChEBI" id="CHEBI:33019"/>
        <dbReference type="ChEBI" id="CHEBI:61560"/>
        <dbReference type="ChEBI" id="CHEBI:65317"/>
        <dbReference type="EC" id="3.6.1.9"/>
    </reaction>
</comment>
<dbReference type="EC" id="3.6.1.9" evidence="4"/>
<gene>
    <name evidence="5" type="primary">yceF</name>
    <name evidence="5" type="ORF">TRP8649_00236</name>
</gene>
<keyword evidence="3 4" id="KW-0546">Nucleotide metabolism</keyword>
<protein>
    <recommendedName>
        <fullName evidence="4">Nucleoside triphosphate pyrophosphatase</fullName>
        <ecNumber evidence="4">3.6.1.9</ecNumber>
    </recommendedName>
    <alternativeName>
        <fullName evidence="4">Nucleotide pyrophosphatase</fullName>
        <shortName evidence="4">Nucleotide PPase</shortName>
    </alternativeName>
</protein>
<dbReference type="GO" id="GO:0009117">
    <property type="term" value="P:nucleotide metabolic process"/>
    <property type="evidence" value="ECO:0007669"/>
    <property type="project" value="UniProtKB-KW"/>
</dbReference>
<sequence>MNPHLILASGSQIRADLLRDAGLTVQIESPRVDEELIKQALLAEQAPPRDIADTLAESKARKVAQKFPGAKVLGCDQVLSFKGSILSKPNTRDEAEHQLKSLRGETHQLLSAAVLYEDGKPIWRHVAPARLMMRNFSDAYLDAYLDRNWPEISHCVGGYMLEKEGVRLFSRVDGNHFTVLGLPLIELLNQLSNMGAIPA</sequence>
<proteinExistence type="inferred from homology"/>
<dbReference type="Pfam" id="PF02545">
    <property type="entry name" value="Maf"/>
    <property type="match status" value="1"/>
</dbReference>
<dbReference type="GO" id="GO:0047429">
    <property type="term" value="F:nucleoside triphosphate diphosphatase activity"/>
    <property type="evidence" value="ECO:0007669"/>
    <property type="project" value="UniProtKB-EC"/>
</dbReference>
<evidence type="ECO:0000313" key="5">
    <source>
        <dbReference type="EMBL" id="SMX26163.1"/>
    </source>
</evidence>
<dbReference type="EMBL" id="FXXP01000001">
    <property type="protein sequence ID" value="SMX26163.1"/>
    <property type="molecule type" value="Genomic_DNA"/>
</dbReference>
<dbReference type="SUPFAM" id="SSF52972">
    <property type="entry name" value="ITPase-like"/>
    <property type="match status" value="1"/>
</dbReference>
<keyword evidence="2 4" id="KW-0378">Hydrolase</keyword>
<comment type="subcellular location">
    <subcellularLocation>
        <location evidence="4">Cytoplasm</location>
    </subcellularLocation>
</comment>
<dbReference type="Gene3D" id="3.90.950.10">
    <property type="match status" value="1"/>
</dbReference>
<dbReference type="AlphaFoldDB" id="A0A238J751"/>
<comment type="caution">
    <text evidence="4">Lacks conserved residue(s) required for the propagation of feature annotation.</text>
</comment>
<dbReference type="InterPro" id="IPR029001">
    <property type="entry name" value="ITPase-like_fam"/>
</dbReference>